<dbReference type="KEGG" id="pno:SNOG_10039"/>
<dbReference type="InterPro" id="IPR021858">
    <property type="entry name" value="Fun_TF"/>
</dbReference>
<dbReference type="VEuPathDB" id="FungiDB:JI435_100390"/>
<dbReference type="Pfam" id="PF11951">
    <property type="entry name" value="Fungal_trans_2"/>
    <property type="match status" value="1"/>
</dbReference>
<keyword evidence="6" id="KW-0539">Nucleus</keyword>
<dbReference type="GO" id="GO:0003677">
    <property type="term" value="F:DNA binding"/>
    <property type="evidence" value="ECO:0007669"/>
    <property type="project" value="UniProtKB-KW"/>
</dbReference>
<sequence length="494" mass="56769">MQDLQCDGYASLKQGFEVHIWNPGQGPAFQKTVSLLPGLDDSVRYLEFYHRCARPVLSGNFDNSFWSRTTLQMAFSEPAVRHALIALGYLHSTESGSLKHARSRFTAITESKTFLHHYNMSVKSLVDRMGQSNYKTEVGLVTCLLFVCMEFLRGNHQTAFTHLINGLNIITEREKKVRHDSVNSPLSSCSVDTSTTLTTFNISTLIEDELKPIFIRALTSAMLYGAVLDIRPYVTDLDLRHFEDLRFSNIREMELSAYEVRNHSILQSRYLGLKRHFYQVKVFTAKELGQKQLVLDCQQAWYAATEHYRNTHALTKSDELVIQALLIGHYITYIWLLCQLDPTAMAIDAYLDEFQTVLLYCERILDSMDLDTPQHAARFTFEISLIPALYSVALRCRCPVTRRKAVALLQRNPPREGLWDVATHLLVAKRVIEMEEVEVDERGWPVERTRLWNVGVNADMDRKGGFWAYFTPNEELKKTVEEGRPLSKAEFLHV</sequence>
<keyword evidence="5" id="KW-0804">Transcription</keyword>
<dbReference type="PANTHER" id="PTHR36206:SF4">
    <property type="entry name" value="HYPOTHETICAL CONSERVED PROTEIN (EUROFUNG)-RELATED"/>
    <property type="match status" value="1"/>
</dbReference>
<dbReference type="AlphaFoldDB" id="Q0UDX5"/>
<gene>
    <name evidence="7" type="ORF">SNOG_10039</name>
</gene>
<dbReference type="GO" id="GO:0006357">
    <property type="term" value="P:regulation of transcription by RNA polymerase II"/>
    <property type="evidence" value="ECO:0000318"/>
    <property type="project" value="GO_Central"/>
</dbReference>
<evidence type="ECO:0000313" key="8">
    <source>
        <dbReference type="Proteomes" id="UP000001055"/>
    </source>
</evidence>
<name>Q0UDX5_PHANO</name>
<dbReference type="GO" id="GO:0046872">
    <property type="term" value="F:metal ion binding"/>
    <property type="evidence" value="ECO:0007669"/>
    <property type="project" value="UniProtKB-KW"/>
</dbReference>
<evidence type="ECO:0000256" key="3">
    <source>
        <dbReference type="ARBA" id="ARBA00023015"/>
    </source>
</evidence>
<evidence type="ECO:0000313" key="7">
    <source>
        <dbReference type="EMBL" id="EAT82374.2"/>
    </source>
</evidence>
<dbReference type="PANTHER" id="PTHR36206">
    <property type="entry name" value="ASPERCRYPTIN BIOSYNTHESIS CLUSTER-SPECIFIC TRANSCRIPTION REGULATOR ATNN-RELATED"/>
    <property type="match status" value="1"/>
</dbReference>
<keyword evidence="2" id="KW-0862">Zinc</keyword>
<dbReference type="eggNOG" id="ENOG502SQ3E">
    <property type="taxonomic scope" value="Eukaryota"/>
</dbReference>
<dbReference type="Proteomes" id="UP000001055">
    <property type="component" value="Unassembled WGS sequence"/>
</dbReference>
<accession>Q0UDX5</accession>
<dbReference type="InterPro" id="IPR052360">
    <property type="entry name" value="Transcr_Regulatory_Proteins"/>
</dbReference>
<keyword evidence="3" id="KW-0805">Transcription regulation</keyword>
<proteinExistence type="predicted"/>
<dbReference type="GO" id="GO:0005634">
    <property type="term" value="C:nucleus"/>
    <property type="evidence" value="ECO:0000318"/>
    <property type="project" value="GO_Central"/>
</dbReference>
<evidence type="ECO:0000256" key="2">
    <source>
        <dbReference type="ARBA" id="ARBA00022833"/>
    </source>
</evidence>
<dbReference type="HOGENOM" id="CLU_011409_12_2_1"/>
<dbReference type="GeneID" id="5977228"/>
<evidence type="ECO:0008006" key="9">
    <source>
        <dbReference type="Google" id="ProtNLM"/>
    </source>
</evidence>
<organism evidence="7 8">
    <name type="scientific">Phaeosphaeria nodorum (strain SN15 / ATCC MYA-4574 / FGSC 10173)</name>
    <name type="common">Glume blotch fungus</name>
    <name type="synonym">Parastagonospora nodorum</name>
    <dbReference type="NCBI Taxonomy" id="321614"/>
    <lineage>
        <taxon>Eukaryota</taxon>
        <taxon>Fungi</taxon>
        <taxon>Dikarya</taxon>
        <taxon>Ascomycota</taxon>
        <taxon>Pezizomycotina</taxon>
        <taxon>Dothideomycetes</taxon>
        <taxon>Pleosporomycetidae</taxon>
        <taxon>Pleosporales</taxon>
        <taxon>Pleosporineae</taxon>
        <taxon>Phaeosphaeriaceae</taxon>
        <taxon>Parastagonospora</taxon>
    </lineage>
</organism>
<keyword evidence="1" id="KW-0479">Metal-binding</keyword>
<evidence type="ECO:0000256" key="1">
    <source>
        <dbReference type="ARBA" id="ARBA00022723"/>
    </source>
</evidence>
<protein>
    <recommendedName>
        <fullName evidence="9">Transcription factor domain-containing protein</fullName>
    </recommendedName>
</protein>
<evidence type="ECO:0000256" key="5">
    <source>
        <dbReference type="ARBA" id="ARBA00023163"/>
    </source>
</evidence>
<evidence type="ECO:0000256" key="4">
    <source>
        <dbReference type="ARBA" id="ARBA00023125"/>
    </source>
</evidence>
<dbReference type="EMBL" id="CH445340">
    <property type="protein sequence ID" value="EAT82374.2"/>
    <property type="molecule type" value="Genomic_DNA"/>
</dbReference>
<keyword evidence="4" id="KW-0238">DNA-binding</keyword>
<evidence type="ECO:0000256" key="6">
    <source>
        <dbReference type="ARBA" id="ARBA00023242"/>
    </source>
</evidence>
<dbReference type="InParanoid" id="Q0UDX5"/>
<reference evidence="8" key="1">
    <citation type="journal article" date="2007" name="Plant Cell">
        <title>Dothideomycete-plant interactions illuminated by genome sequencing and EST analysis of the wheat pathogen Stagonospora nodorum.</title>
        <authorList>
            <person name="Hane J.K."/>
            <person name="Lowe R.G."/>
            <person name="Solomon P.S."/>
            <person name="Tan K.C."/>
            <person name="Schoch C.L."/>
            <person name="Spatafora J.W."/>
            <person name="Crous P.W."/>
            <person name="Kodira C."/>
            <person name="Birren B.W."/>
            <person name="Galagan J.E."/>
            <person name="Torriani S.F."/>
            <person name="McDonald B.A."/>
            <person name="Oliver R.P."/>
        </authorList>
    </citation>
    <scope>NUCLEOTIDE SEQUENCE [LARGE SCALE GENOMIC DNA]</scope>
    <source>
        <strain evidence="8">SN15 / ATCC MYA-4574 / FGSC 10173</strain>
    </source>
</reference>
<dbReference type="RefSeq" id="XP_001800322.1">
    <property type="nucleotide sequence ID" value="XM_001800270.1"/>
</dbReference>